<feature type="transmembrane region" description="Helical" evidence="8">
    <location>
        <begin position="304"/>
        <end position="327"/>
    </location>
</feature>
<evidence type="ECO:0000313" key="10">
    <source>
        <dbReference type="Proteomes" id="UP000830639"/>
    </source>
</evidence>
<proteinExistence type="inferred from homology"/>
<name>A0ABY4JKR6_9BACI</name>
<sequence length="365" mass="41282">MQNMKFNSEQLFSLLAIYLIGSAVAVDPAQDAGRDAWLAILISLFCGLILLSLYLGIYKNNPSNSLIKCFQTAWGKYIGNFIGVLYVVYCIYIASRVMRDFAELILTVALDNTGLFTISMLMMFLLIYTVMKGFTSFARTVWVCFLLSGIMVFILIFSQLLTGFLNFSHLKPFLEYGWKPVLKSVFPTTVTFPFGESIVFLLLLQHYDQPKNAHKMSYLAMIYAGFFLIISTIIHIANLGEIIFKASTYPVLSSVSLINIGDFFTRLESLAVIVFVILGFIKISILFFGAVIGTMEIFHLKENWLITFLIGIIIICFSIFTTVSYAQHVHIGLDLVPKYLHVPFQIILPFILFVTLKIQKKLSLS</sequence>
<dbReference type="Pfam" id="PF03845">
    <property type="entry name" value="Spore_permease"/>
    <property type="match status" value="1"/>
</dbReference>
<keyword evidence="7 8" id="KW-0472">Membrane</keyword>
<feature type="transmembrane region" description="Helical" evidence="8">
    <location>
        <begin position="339"/>
        <end position="356"/>
    </location>
</feature>
<evidence type="ECO:0000256" key="2">
    <source>
        <dbReference type="ARBA" id="ARBA00007998"/>
    </source>
</evidence>
<feature type="transmembrane region" description="Helical" evidence="8">
    <location>
        <begin position="140"/>
        <end position="165"/>
    </location>
</feature>
<organism evidence="9 10">
    <name type="scientific">Gottfriedia acidiceleris</name>
    <dbReference type="NCBI Taxonomy" id="371036"/>
    <lineage>
        <taxon>Bacteria</taxon>
        <taxon>Bacillati</taxon>
        <taxon>Bacillota</taxon>
        <taxon>Bacilli</taxon>
        <taxon>Bacillales</taxon>
        <taxon>Bacillaceae</taxon>
        <taxon>Gottfriedia</taxon>
    </lineage>
</organism>
<keyword evidence="3" id="KW-0813">Transport</keyword>
<evidence type="ECO:0000256" key="6">
    <source>
        <dbReference type="ARBA" id="ARBA00022989"/>
    </source>
</evidence>
<evidence type="ECO:0000256" key="5">
    <source>
        <dbReference type="ARBA" id="ARBA00022692"/>
    </source>
</evidence>
<dbReference type="InterPro" id="IPR004761">
    <property type="entry name" value="Spore_GerAB"/>
</dbReference>
<feature type="transmembrane region" description="Helical" evidence="8">
    <location>
        <begin position="104"/>
        <end position="128"/>
    </location>
</feature>
<protein>
    <submittedName>
        <fullName evidence="9">Spore germination protein</fullName>
    </submittedName>
</protein>
<dbReference type="NCBIfam" id="TIGR00912">
    <property type="entry name" value="2A0309"/>
    <property type="match status" value="1"/>
</dbReference>
<evidence type="ECO:0000256" key="4">
    <source>
        <dbReference type="ARBA" id="ARBA00022544"/>
    </source>
</evidence>
<dbReference type="PANTHER" id="PTHR34975:SF2">
    <property type="entry name" value="SPORE GERMINATION PROTEIN A2"/>
    <property type="match status" value="1"/>
</dbReference>
<evidence type="ECO:0000256" key="3">
    <source>
        <dbReference type="ARBA" id="ARBA00022448"/>
    </source>
</evidence>
<feature type="transmembrane region" description="Helical" evidence="8">
    <location>
        <begin position="185"/>
        <end position="204"/>
    </location>
</feature>
<keyword evidence="10" id="KW-1185">Reference proteome</keyword>
<feature type="transmembrane region" description="Helical" evidence="8">
    <location>
        <begin position="35"/>
        <end position="57"/>
    </location>
</feature>
<dbReference type="EMBL" id="CP096034">
    <property type="protein sequence ID" value="UPM53327.1"/>
    <property type="molecule type" value="Genomic_DNA"/>
</dbReference>
<dbReference type="Proteomes" id="UP000830639">
    <property type="component" value="Chromosome"/>
</dbReference>
<evidence type="ECO:0000313" key="9">
    <source>
        <dbReference type="EMBL" id="UPM53327.1"/>
    </source>
</evidence>
<gene>
    <name evidence="9" type="ORF">MY490_16155</name>
</gene>
<feature type="transmembrane region" description="Helical" evidence="8">
    <location>
        <begin position="216"/>
        <end position="237"/>
    </location>
</feature>
<accession>A0ABY4JKR6</accession>
<keyword evidence="5 8" id="KW-0812">Transmembrane</keyword>
<keyword evidence="4" id="KW-0309">Germination</keyword>
<comment type="subcellular location">
    <subcellularLocation>
        <location evidence="1">Membrane</location>
        <topology evidence="1">Multi-pass membrane protein</topology>
    </subcellularLocation>
</comment>
<evidence type="ECO:0000256" key="1">
    <source>
        <dbReference type="ARBA" id="ARBA00004141"/>
    </source>
</evidence>
<feature type="transmembrane region" description="Helical" evidence="8">
    <location>
        <begin position="77"/>
        <end position="98"/>
    </location>
</feature>
<reference evidence="9 10" key="1">
    <citation type="submission" date="2022-04" db="EMBL/GenBank/DDBJ databases">
        <title>Mechanism of arsenic methylation and mitigation arsenic toxicity by Bacillus sp. LH14 from an Arsenic-Contaminated Paddy Soil.</title>
        <authorList>
            <person name="Wang D."/>
        </authorList>
    </citation>
    <scope>NUCLEOTIDE SEQUENCE [LARGE SCALE GENOMIC DNA]</scope>
    <source>
        <strain evidence="9 10">LH14</strain>
    </source>
</reference>
<evidence type="ECO:0000256" key="8">
    <source>
        <dbReference type="SAM" id="Phobius"/>
    </source>
</evidence>
<evidence type="ECO:0000256" key="7">
    <source>
        <dbReference type="ARBA" id="ARBA00023136"/>
    </source>
</evidence>
<comment type="similarity">
    <text evidence="2">Belongs to the amino acid-polyamine-organocation (APC) superfamily. Spore germination protein (SGP) (TC 2.A.3.9) family.</text>
</comment>
<dbReference type="RefSeq" id="WP_248266599.1">
    <property type="nucleotide sequence ID" value="NZ_CP096034.1"/>
</dbReference>
<keyword evidence="6 8" id="KW-1133">Transmembrane helix</keyword>
<feature type="transmembrane region" description="Helical" evidence="8">
    <location>
        <begin position="270"/>
        <end position="292"/>
    </location>
</feature>
<dbReference type="PANTHER" id="PTHR34975">
    <property type="entry name" value="SPORE GERMINATION PROTEIN A2"/>
    <property type="match status" value="1"/>
</dbReference>